<organism evidence="9 10">
    <name type="scientific">Pseudonocardia kunmingensis</name>
    <dbReference type="NCBI Taxonomy" id="630975"/>
    <lineage>
        <taxon>Bacteria</taxon>
        <taxon>Bacillati</taxon>
        <taxon>Actinomycetota</taxon>
        <taxon>Actinomycetes</taxon>
        <taxon>Pseudonocardiales</taxon>
        <taxon>Pseudonocardiaceae</taxon>
        <taxon>Pseudonocardia</taxon>
    </lineage>
</organism>
<dbReference type="SUPFAM" id="SSF55781">
    <property type="entry name" value="GAF domain-like"/>
    <property type="match status" value="1"/>
</dbReference>
<dbReference type="Gene3D" id="3.30.450.40">
    <property type="match status" value="1"/>
</dbReference>
<accession>A0A543DR98</accession>
<evidence type="ECO:0000259" key="8">
    <source>
        <dbReference type="PROSITE" id="PS51078"/>
    </source>
</evidence>
<dbReference type="GO" id="GO:0003677">
    <property type="term" value="F:DNA binding"/>
    <property type="evidence" value="ECO:0007669"/>
    <property type="project" value="UniProtKB-KW"/>
</dbReference>
<protein>
    <recommendedName>
        <fullName evidence="6">Glycerol operon regulatory protein</fullName>
    </recommendedName>
</protein>
<keyword evidence="3" id="KW-0238">DNA-binding</keyword>
<feature type="domain" description="HTH iclR-type" evidence="7">
    <location>
        <begin position="5"/>
        <end position="66"/>
    </location>
</feature>
<feature type="domain" description="IclR-ED" evidence="8">
    <location>
        <begin position="65"/>
        <end position="242"/>
    </location>
</feature>
<dbReference type="SUPFAM" id="SSF46785">
    <property type="entry name" value="Winged helix' DNA-binding domain"/>
    <property type="match status" value="1"/>
</dbReference>
<evidence type="ECO:0000256" key="4">
    <source>
        <dbReference type="ARBA" id="ARBA00023163"/>
    </source>
</evidence>
<keyword evidence="2" id="KW-0805">Transcription regulation</keyword>
<evidence type="ECO:0000259" key="7">
    <source>
        <dbReference type="PROSITE" id="PS51077"/>
    </source>
</evidence>
<dbReference type="SMART" id="SM00346">
    <property type="entry name" value="HTH_ICLR"/>
    <property type="match status" value="1"/>
</dbReference>
<dbReference type="Gene3D" id="1.10.10.10">
    <property type="entry name" value="Winged helix-like DNA-binding domain superfamily/Winged helix DNA-binding domain"/>
    <property type="match status" value="1"/>
</dbReference>
<evidence type="ECO:0000256" key="3">
    <source>
        <dbReference type="ARBA" id="ARBA00023125"/>
    </source>
</evidence>
<dbReference type="InterPro" id="IPR050707">
    <property type="entry name" value="HTH_MetabolicPath_Reg"/>
</dbReference>
<dbReference type="Pfam" id="PF09339">
    <property type="entry name" value="HTH_IclR"/>
    <property type="match status" value="1"/>
</dbReference>
<dbReference type="InterPro" id="IPR029016">
    <property type="entry name" value="GAF-like_dom_sf"/>
</dbReference>
<dbReference type="GO" id="GO:0003700">
    <property type="term" value="F:DNA-binding transcription factor activity"/>
    <property type="evidence" value="ECO:0007669"/>
    <property type="project" value="TreeGrafter"/>
</dbReference>
<evidence type="ECO:0000256" key="5">
    <source>
        <dbReference type="ARBA" id="ARBA00058938"/>
    </source>
</evidence>
<dbReference type="InterPro" id="IPR036388">
    <property type="entry name" value="WH-like_DNA-bd_sf"/>
</dbReference>
<keyword evidence="10" id="KW-1185">Reference proteome</keyword>
<comment type="caution">
    <text evidence="9">The sequence shown here is derived from an EMBL/GenBank/DDBJ whole genome shotgun (WGS) entry which is preliminary data.</text>
</comment>
<keyword evidence="4" id="KW-0804">Transcription</keyword>
<name>A0A543DR98_9PSEU</name>
<reference evidence="9 10" key="1">
    <citation type="submission" date="2019-06" db="EMBL/GenBank/DDBJ databases">
        <title>Sequencing the genomes of 1000 actinobacteria strains.</title>
        <authorList>
            <person name="Klenk H.-P."/>
        </authorList>
    </citation>
    <scope>NUCLEOTIDE SEQUENCE [LARGE SCALE GENOMIC DNA]</scope>
    <source>
        <strain evidence="9 10">DSM 45301</strain>
    </source>
</reference>
<sequence length="248" mass="26628">MEPRVRSVARAFDLLELFDHRRPRLRLKEIAERTGLPKTTVVRLLADLVERGVVASAQDGHYTVGATLLGWVRLSAALWRVDEHTTEVMRELVHRHGETVNVYVRQDLTRVSIAQEEGTATVRNVVEVGRPMPLTAGAASYVLLAAVPDVVDRLVAADPELDAARLRERVAGAGRDGYAISDGDREIGAAAAAVAVHSRRGGRVIAALSMSGPSSRFTGRRLEAGLAGLHEAAHAVSEAGMGNVEGLL</sequence>
<evidence type="ECO:0000313" key="9">
    <source>
        <dbReference type="EMBL" id="TQM11865.1"/>
    </source>
</evidence>
<dbReference type="PROSITE" id="PS51078">
    <property type="entry name" value="ICLR_ED"/>
    <property type="match status" value="1"/>
</dbReference>
<dbReference type="InterPro" id="IPR036390">
    <property type="entry name" value="WH_DNA-bd_sf"/>
</dbReference>
<comment type="function">
    <text evidence="5">May be an activator protein for the gylABX operon.</text>
</comment>
<dbReference type="PANTHER" id="PTHR30136">
    <property type="entry name" value="HELIX-TURN-HELIX TRANSCRIPTIONAL REGULATOR, ICLR FAMILY"/>
    <property type="match status" value="1"/>
</dbReference>
<dbReference type="GO" id="GO:0045892">
    <property type="term" value="P:negative regulation of DNA-templated transcription"/>
    <property type="evidence" value="ECO:0007669"/>
    <property type="project" value="TreeGrafter"/>
</dbReference>
<keyword evidence="1" id="KW-0319">Glycerol metabolism</keyword>
<dbReference type="Pfam" id="PF01614">
    <property type="entry name" value="IclR_C"/>
    <property type="match status" value="1"/>
</dbReference>
<dbReference type="InterPro" id="IPR014757">
    <property type="entry name" value="Tscrpt_reg_IclR_C"/>
</dbReference>
<dbReference type="PANTHER" id="PTHR30136:SF39">
    <property type="entry name" value="TRANSCRIPTIONAL REGULATORY PROTEIN"/>
    <property type="match status" value="1"/>
</dbReference>
<dbReference type="InterPro" id="IPR005471">
    <property type="entry name" value="Tscrpt_reg_IclR_N"/>
</dbReference>
<dbReference type="EMBL" id="VFPA01000002">
    <property type="protein sequence ID" value="TQM11865.1"/>
    <property type="molecule type" value="Genomic_DNA"/>
</dbReference>
<gene>
    <name evidence="9" type="ORF">FB558_4438</name>
</gene>
<evidence type="ECO:0000256" key="2">
    <source>
        <dbReference type="ARBA" id="ARBA00023015"/>
    </source>
</evidence>
<proteinExistence type="predicted"/>
<dbReference type="AlphaFoldDB" id="A0A543DR98"/>
<dbReference type="Proteomes" id="UP000315677">
    <property type="component" value="Unassembled WGS sequence"/>
</dbReference>
<dbReference type="FunFam" id="1.10.10.10:FF:000056">
    <property type="entry name" value="IclR family transcriptional regulator"/>
    <property type="match status" value="1"/>
</dbReference>
<dbReference type="GO" id="GO:0006071">
    <property type="term" value="P:glycerol metabolic process"/>
    <property type="evidence" value="ECO:0007669"/>
    <property type="project" value="UniProtKB-KW"/>
</dbReference>
<evidence type="ECO:0000256" key="1">
    <source>
        <dbReference type="ARBA" id="ARBA00022798"/>
    </source>
</evidence>
<evidence type="ECO:0000256" key="6">
    <source>
        <dbReference type="ARBA" id="ARBA00070406"/>
    </source>
</evidence>
<dbReference type="PROSITE" id="PS51077">
    <property type="entry name" value="HTH_ICLR"/>
    <property type="match status" value="1"/>
</dbReference>
<evidence type="ECO:0000313" key="10">
    <source>
        <dbReference type="Proteomes" id="UP000315677"/>
    </source>
</evidence>